<dbReference type="PANTHER" id="PTHR30023">
    <property type="entry name" value="D-ALANYL-D-ALANINE CARBOXYPEPTIDASE"/>
    <property type="match status" value="1"/>
</dbReference>
<dbReference type="PANTHER" id="PTHR30023:SF0">
    <property type="entry name" value="PENICILLIN-SENSITIVE CARBOXYPEPTIDASE A"/>
    <property type="match status" value="1"/>
</dbReference>
<dbReference type="GO" id="GO:0006508">
    <property type="term" value="P:proteolysis"/>
    <property type="evidence" value="ECO:0007669"/>
    <property type="project" value="InterPro"/>
</dbReference>
<keyword evidence="3" id="KW-0812">Transmembrane</keyword>
<comment type="caution">
    <text evidence="4">The sequence shown here is derived from an EMBL/GenBank/DDBJ whole genome shotgun (WGS) entry which is preliminary data.</text>
</comment>
<keyword evidence="4" id="KW-0645">Protease</keyword>
<sequence length="490" mass="50831">MSGSRTSRIGPALLWVIGPSLALVLLVGLGTGILPRQLQQTGREWGALPPVAAATLPPGAFTPAEPVAPAATPEPVLPAADSPTPVDADRLAERLADAGSTGGDVATVVIDPATGDQVQAENAERPMIPASTLKLPVSAAALQAFGADHRFSTTVVMPTAEPTAPEEPGQPEVPQIVLVGGGDPYLLDQGLGADGERPEEAAGIDELAELTAGALAADGVTEVALGFDAGLFGGPDWNEDWPENYRSQVTPISALWLDGGFGADRTRPSEPAREAAEVFAEALADHDIEVTETGPATAPATARTLAEVSSMPLRLIVERVISHSDNNAAEVLLRQLGTLVSGDGSFEAGTARLLQVLDELGLDTDGAELRDGSGLSRENRLSTAAVVESIELGVVDDNYRSLLTGMSVAGAEGTLRQRFVEPGTDPGRGEVRAKTGTLRQVHALAGYVIDDDGGLLVFAFVINGDAPENDYENRTWLERMAAELAGCGCR</sequence>
<evidence type="ECO:0000256" key="2">
    <source>
        <dbReference type="ARBA" id="ARBA00022801"/>
    </source>
</evidence>
<organism evidence="4 5">
    <name type="scientific">Naumannella halotolerans</name>
    <dbReference type="NCBI Taxonomy" id="993414"/>
    <lineage>
        <taxon>Bacteria</taxon>
        <taxon>Bacillati</taxon>
        <taxon>Actinomycetota</taxon>
        <taxon>Actinomycetes</taxon>
        <taxon>Propionibacteriales</taxon>
        <taxon>Propionibacteriaceae</taxon>
        <taxon>Naumannella</taxon>
    </lineage>
</organism>
<keyword evidence="4" id="KW-0121">Carboxypeptidase</keyword>
<dbReference type="AlphaFoldDB" id="A0A4R7J0U4"/>
<evidence type="ECO:0000256" key="3">
    <source>
        <dbReference type="SAM" id="Phobius"/>
    </source>
</evidence>
<dbReference type="Pfam" id="PF02113">
    <property type="entry name" value="Peptidase_S13"/>
    <property type="match status" value="2"/>
</dbReference>
<dbReference type="InterPro" id="IPR000667">
    <property type="entry name" value="Peptidase_S13"/>
</dbReference>
<dbReference type="InterPro" id="IPR012338">
    <property type="entry name" value="Beta-lactam/transpept-like"/>
</dbReference>
<dbReference type="NCBIfam" id="TIGR00666">
    <property type="entry name" value="PBP4"/>
    <property type="match status" value="1"/>
</dbReference>
<feature type="transmembrane region" description="Helical" evidence="3">
    <location>
        <begin position="12"/>
        <end position="34"/>
    </location>
</feature>
<gene>
    <name evidence="4" type="ORF">CLV29_2950</name>
</gene>
<dbReference type="PRINTS" id="PR00922">
    <property type="entry name" value="DADACBPTASE3"/>
</dbReference>
<dbReference type="Gene3D" id="3.40.710.10">
    <property type="entry name" value="DD-peptidase/beta-lactamase superfamily"/>
    <property type="match status" value="2"/>
</dbReference>
<evidence type="ECO:0000256" key="1">
    <source>
        <dbReference type="ARBA" id="ARBA00006096"/>
    </source>
</evidence>
<evidence type="ECO:0000313" key="4">
    <source>
        <dbReference type="EMBL" id="TDT29927.1"/>
    </source>
</evidence>
<dbReference type="OrthoDB" id="56883at2"/>
<keyword evidence="5" id="KW-1185">Reference proteome</keyword>
<evidence type="ECO:0000313" key="5">
    <source>
        <dbReference type="Proteomes" id="UP000295371"/>
    </source>
</evidence>
<dbReference type="SUPFAM" id="SSF56601">
    <property type="entry name" value="beta-lactamase/transpeptidase-like"/>
    <property type="match status" value="1"/>
</dbReference>
<dbReference type="Proteomes" id="UP000295371">
    <property type="component" value="Unassembled WGS sequence"/>
</dbReference>
<dbReference type="RefSeq" id="WP_133755849.1">
    <property type="nucleotide sequence ID" value="NZ_SOAW01000003.1"/>
</dbReference>
<protein>
    <submittedName>
        <fullName evidence="4">D-alanyl-D-alanine carboxypeptidase/D-alanyl-D-alanine-endopeptidase (Penicillin-binding protein 4)</fullName>
    </submittedName>
</protein>
<keyword evidence="2" id="KW-0378">Hydrolase</keyword>
<reference evidence="4 5" key="1">
    <citation type="submission" date="2019-03" db="EMBL/GenBank/DDBJ databases">
        <title>Genomic Encyclopedia of Archaeal and Bacterial Type Strains, Phase II (KMG-II): from individual species to whole genera.</title>
        <authorList>
            <person name="Goeker M."/>
        </authorList>
    </citation>
    <scope>NUCLEOTIDE SEQUENCE [LARGE SCALE GENOMIC DNA]</scope>
    <source>
        <strain evidence="4 5">DSM 24323</strain>
    </source>
</reference>
<keyword evidence="3" id="KW-0472">Membrane</keyword>
<dbReference type="GO" id="GO:0000270">
    <property type="term" value="P:peptidoglycan metabolic process"/>
    <property type="evidence" value="ECO:0007669"/>
    <property type="project" value="TreeGrafter"/>
</dbReference>
<accession>A0A4R7J0U4</accession>
<dbReference type="EMBL" id="SOAW01000003">
    <property type="protein sequence ID" value="TDT29927.1"/>
    <property type="molecule type" value="Genomic_DNA"/>
</dbReference>
<proteinExistence type="inferred from homology"/>
<comment type="similarity">
    <text evidence="1">Belongs to the peptidase S13 family.</text>
</comment>
<keyword evidence="3" id="KW-1133">Transmembrane helix</keyword>
<dbReference type="GO" id="GO:0004185">
    <property type="term" value="F:serine-type carboxypeptidase activity"/>
    <property type="evidence" value="ECO:0007669"/>
    <property type="project" value="InterPro"/>
</dbReference>
<name>A0A4R7J0U4_9ACTN</name>